<protein>
    <recommendedName>
        <fullName evidence="3">CCHC-type domain-containing protein</fullName>
    </recommendedName>
</protein>
<dbReference type="PANTHER" id="PTHR23002">
    <property type="entry name" value="ZINC FINGER CCHC DOMAIN CONTAINING PROTEIN"/>
    <property type="match status" value="1"/>
</dbReference>
<dbReference type="Proteomes" id="UP000324800">
    <property type="component" value="Unassembled WGS sequence"/>
</dbReference>
<dbReference type="Gene3D" id="4.10.60.10">
    <property type="entry name" value="Zinc finger, CCHC-type"/>
    <property type="match status" value="3"/>
</dbReference>
<keyword evidence="1" id="KW-0863">Zinc-finger</keyword>
<reference evidence="4 5" key="1">
    <citation type="submission" date="2019-03" db="EMBL/GenBank/DDBJ databases">
        <title>Single cell metagenomics reveals metabolic interactions within the superorganism composed of flagellate Streblomastix strix and complex community of Bacteroidetes bacteria on its surface.</title>
        <authorList>
            <person name="Treitli S.C."/>
            <person name="Kolisko M."/>
            <person name="Husnik F."/>
            <person name="Keeling P."/>
            <person name="Hampl V."/>
        </authorList>
    </citation>
    <scope>NUCLEOTIDE SEQUENCE [LARGE SCALE GENOMIC DNA]</scope>
    <source>
        <strain evidence="4">ST1C</strain>
    </source>
</reference>
<sequence>MNINGVATIGANNSQAGGSSNNLNVSVSRSQMDDASKDKNIAGQERCYHCGQPGHLFAECPYHTEGLSVSRDSCFRCGRKGHTARDCSYQDTRICFVCGQKGHISTECDKKKLKPPVGAGNANNGSNYTYIGSGNAARDGLNENNRDSYKRDRRRQQQDASWEKWKGNKQEDNNIGEPN</sequence>
<dbReference type="GO" id="GO:0008270">
    <property type="term" value="F:zinc ion binding"/>
    <property type="evidence" value="ECO:0007669"/>
    <property type="project" value="UniProtKB-KW"/>
</dbReference>
<evidence type="ECO:0000256" key="2">
    <source>
        <dbReference type="SAM" id="MobiDB-lite"/>
    </source>
</evidence>
<proteinExistence type="predicted"/>
<feature type="domain" description="CCHC-type" evidence="3">
    <location>
        <begin position="74"/>
        <end position="87"/>
    </location>
</feature>
<dbReference type="EMBL" id="SNRW01038062">
    <property type="protein sequence ID" value="KAA6353466.1"/>
    <property type="molecule type" value="Genomic_DNA"/>
</dbReference>
<dbReference type="InterPro" id="IPR001878">
    <property type="entry name" value="Znf_CCHC"/>
</dbReference>
<dbReference type="OrthoDB" id="440243at2759"/>
<dbReference type="InterPro" id="IPR036875">
    <property type="entry name" value="Znf_CCHC_sf"/>
</dbReference>
<dbReference type="GO" id="GO:0003676">
    <property type="term" value="F:nucleic acid binding"/>
    <property type="evidence" value="ECO:0007669"/>
    <property type="project" value="InterPro"/>
</dbReference>
<dbReference type="InterPro" id="IPR051714">
    <property type="entry name" value="Znf_CCHC_NABP"/>
</dbReference>
<feature type="compositionally biased region" description="Basic and acidic residues" evidence="2">
    <location>
        <begin position="140"/>
        <end position="172"/>
    </location>
</feature>
<keyword evidence="1" id="KW-0479">Metal-binding</keyword>
<evidence type="ECO:0000256" key="1">
    <source>
        <dbReference type="PROSITE-ProRule" id="PRU00047"/>
    </source>
</evidence>
<gene>
    <name evidence="4" type="ORF">EZS28_051007</name>
</gene>
<feature type="compositionally biased region" description="Polar residues" evidence="2">
    <location>
        <begin position="121"/>
        <end position="132"/>
    </location>
</feature>
<evidence type="ECO:0000313" key="5">
    <source>
        <dbReference type="Proteomes" id="UP000324800"/>
    </source>
</evidence>
<dbReference type="SUPFAM" id="SSF57756">
    <property type="entry name" value="Retrovirus zinc finger-like domains"/>
    <property type="match status" value="2"/>
</dbReference>
<dbReference type="SMART" id="SM00343">
    <property type="entry name" value="ZnF_C2HC"/>
    <property type="match status" value="3"/>
</dbReference>
<dbReference type="AlphaFoldDB" id="A0A5J4T4Y5"/>
<feature type="domain" description="CCHC-type" evidence="3">
    <location>
        <begin position="46"/>
        <end position="61"/>
    </location>
</feature>
<organism evidence="4 5">
    <name type="scientific">Streblomastix strix</name>
    <dbReference type="NCBI Taxonomy" id="222440"/>
    <lineage>
        <taxon>Eukaryota</taxon>
        <taxon>Metamonada</taxon>
        <taxon>Preaxostyla</taxon>
        <taxon>Oxymonadida</taxon>
        <taxon>Streblomastigidae</taxon>
        <taxon>Streblomastix</taxon>
    </lineage>
</organism>
<evidence type="ECO:0000313" key="4">
    <source>
        <dbReference type="EMBL" id="KAA6353466.1"/>
    </source>
</evidence>
<dbReference type="Pfam" id="PF00098">
    <property type="entry name" value="zf-CCHC"/>
    <property type="match status" value="3"/>
</dbReference>
<comment type="caution">
    <text evidence="4">The sequence shown here is derived from an EMBL/GenBank/DDBJ whole genome shotgun (WGS) entry which is preliminary data.</text>
</comment>
<feature type="region of interest" description="Disordered" evidence="2">
    <location>
        <begin position="114"/>
        <end position="179"/>
    </location>
</feature>
<keyword evidence="1" id="KW-0862">Zinc</keyword>
<feature type="domain" description="CCHC-type" evidence="3">
    <location>
        <begin position="95"/>
        <end position="110"/>
    </location>
</feature>
<evidence type="ECO:0000259" key="3">
    <source>
        <dbReference type="PROSITE" id="PS50158"/>
    </source>
</evidence>
<accession>A0A5J4T4Y5</accession>
<name>A0A5J4T4Y5_9EUKA</name>
<feature type="non-terminal residue" evidence="4">
    <location>
        <position position="179"/>
    </location>
</feature>
<dbReference type="PROSITE" id="PS50158">
    <property type="entry name" value="ZF_CCHC"/>
    <property type="match status" value="3"/>
</dbReference>